<organism evidence="1 2">
    <name type="scientific">Simiduia curdlanivorans</name>
    <dbReference type="NCBI Taxonomy" id="1492769"/>
    <lineage>
        <taxon>Bacteria</taxon>
        <taxon>Pseudomonadati</taxon>
        <taxon>Pseudomonadota</taxon>
        <taxon>Gammaproteobacteria</taxon>
        <taxon>Cellvibrionales</taxon>
        <taxon>Cellvibrionaceae</taxon>
        <taxon>Simiduia</taxon>
    </lineage>
</organism>
<sequence length="63" mass="7154">MTSEHSLHRLRNLLNNISVNTELARLQVGQQQPTENVLASLDKVMQACKECALQLEQNRDAHD</sequence>
<comment type="caution">
    <text evidence="1">The sequence shown here is derived from an EMBL/GenBank/DDBJ whole genome shotgun (WGS) entry which is preliminary data.</text>
</comment>
<accession>A0ABV8V2R6</accession>
<dbReference type="RefSeq" id="WP_290265671.1">
    <property type="nucleotide sequence ID" value="NZ_JAUFQG010000006.1"/>
</dbReference>
<dbReference type="EMBL" id="JBHSCX010000005">
    <property type="protein sequence ID" value="MFC4362143.1"/>
    <property type="molecule type" value="Genomic_DNA"/>
</dbReference>
<dbReference type="Proteomes" id="UP001595840">
    <property type="component" value="Unassembled WGS sequence"/>
</dbReference>
<name>A0ABV8V2R6_9GAMM</name>
<evidence type="ECO:0000313" key="1">
    <source>
        <dbReference type="EMBL" id="MFC4362143.1"/>
    </source>
</evidence>
<keyword evidence="2" id="KW-1185">Reference proteome</keyword>
<gene>
    <name evidence="1" type="ORF">ACFOX3_07515</name>
</gene>
<protein>
    <recommendedName>
        <fullName evidence="3">Histidine kinase</fullName>
    </recommendedName>
</protein>
<reference evidence="2" key="1">
    <citation type="journal article" date="2019" name="Int. J. Syst. Evol. Microbiol.">
        <title>The Global Catalogue of Microorganisms (GCM) 10K type strain sequencing project: providing services to taxonomists for standard genome sequencing and annotation.</title>
        <authorList>
            <consortium name="The Broad Institute Genomics Platform"/>
            <consortium name="The Broad Institute Genome Sequencing Center for Infectious Disease"/>
            <person name="Wu L."/>
            <person name="Ma J."/>
        </authorList>
    </citation>
    <scope>NUCLEOTIDE SEQUENCE [LARGE SCALE GENOMIC DNA]</scope>
    <source>
        <strain evidence="2">CECT 8570</strain>
    </source>
</reference>
<evidence type="ECO:0008006" key="3">
    <source>
        <dbReference type="Google" id="ProtNLM"/>
    </source>
</evidence>
<proteinExistence type="predicted"/>
<evidence type="ECO:0000313" key="2">
    <source>
        <dbReference type="Proteomes" id="UP001595840"/>
    </source>
</evidence>